<dbReference type="EMBL" id="LR699553">
    <property type="protein sequence ID" value="VVD27885.1"/>
    <property type="molecule type" value="Genomic_DNA"/>
</dbReference>
<keyword evidence="3" id="KW-1185">Reference proteome</keyword>
<gene>
    <name evidence="1" type="ORF">PDMSB3_1428</name>
    <name evidence="2" type="ORF">PDMSB3_1431</name>
</gene>
<sequence length="73" mass="7262">MCAVAAPCDLFCDWPCDWTWLADAPGPGLSGVAACAPRGGVANGAEVVLGLDGPGDAKEPGPLIGLVDMVAPR</sequence>
<evidence type="ECO:0000313" key="2">
    <source>
        <dbReference type="EMBL" id="VVD27888.1"/>
    </source>
</evidence>
<name>A0A5Q4ZK38_9BURK</name>
<dbReference type="KEGG" id="pdio:PDMSB3_1431"/>
<dbReference type="AlphaFoldDB" id="A0A5Q4ZK38"/>
<dbReference type="KEGG" id="pdio:PDMSB3_1428"/>
<dbReference type="Proteomes" id="UP000325811">
    <property type="component" value="Chromosome I"/>
</dbReference>
<dbReference type="EMBL" id="LR699553">
    <property type="protein sequence ID" value="VVD27888.1"/>
    <property type="molecule type" value="Genomic_DNA"/>
</dbReference>
<protein>
    <submittedName>
        <fullName evidence="2">Uncharacterized protein</fullName>
    </submittedName>
</protein>
<evidence type="ECO:0000313" key="1">
    <source>
        <dbReference type="EMBL" id="VVD27885.1"/>
    </source>
</evidence>
<evidence type="ECO:0000313" key="3">
    <source>
        <dbReference type="Proteomes" id="UP000325811"/>
    </source>
</evidence>
<proteinExistence type="predicted"/>
<organism evidence="2 3">
    <name type="scientific">Paraburkholderia dioscoreae</name>
    <dbReference type="NCBI Taxonomy" id="2604047"/>
    <lineage>
        <taxon>Bacteria</taxon>
        <taxon>Pseudomonadati</taxon>
        <taxon>Pseudomonadota</taxon>
        <taxon>Betaproteobacteria</taxon>
        <taxon>Burkholderiales</taxon>
        <taxon>Burkholderiaceae</taxon>
        <taxon>Paraburkholderia</taxon>
    </lineage>
</organism>
<reference evidence="2 3" key="1">
    <citation type="submission" date="2019-08" db="EMBL/GenBank/DDBJ databases">
        <authorList>
            <person name="Herpell B J."/>
        </authorList>
    </citation>
    <scope>NUCLEOTIDE SEQUENCE [LARGE SCALE GENOMIC DNA]</scope>
    <source>
        <strain evidence="3">Msb3</strain>
        <strain evidence="2">PDMSB31</strain>
    </source>
</reference>
<accession>A0A5Q4ZK38</accession>